<keyword evidence="4 7" id="KW-0686">Riboflavin biosynthesis</keyword>
<dbReference type="InterPro" id="IPR034964">
    <property type="entry name" value="LS"/>
</dbReference>
<dbReference type="InterPro" id="IPR036467">
    <property type="entry name" value="LS/RS_sf"/>
</dbReference>
<dbReference type="CDD" id="cd09209">
    <property type="entry name" value="Lumazine_synthase-I"/>
    <property type="match status" value="1"/>
</dbReference>
<dbReference type="GO" id="GO:0009231">
    <property type="term" value="P:riboflavin biosynthetic process"/>
    <property type="evidence" value="ECO:0007669"/>
    <property type="project" value="UniProtKB-UniPathway"/>
</dbReference>
<evidence type="ECO:0000256" key="6">
    <source>
        <dbReference type="ARBA" id="ARBA00048785"/>
    </source>
</evidence>
<evidence type="ECO:0000256" key="4">
    <source>
        <dbReference type="ARBA" id="ARBA00022619"/>
    </source>
</evidence>
<comment type="function">
    <text evidence="7">Catalyzes the formation of 6,7-dimethyl-8-ribityllumazine by condensation of 5-amino-6-(D-ribitylamino)uracil with 3,4-dihydroxy-2-butanone 4-phosphate. This is the penultimate step in the biosynthesis of riboflavin.</text>
</comment>
<dbReference type="NCBIfam" id="TIGR00114">
    <property type="entry name" value="lumazine-synth"/>
    <property type="match status" value="1"/>
</dbReference>
<comment type="catalytic activity">
    <reaction evidence="6 7">
        <text>(2S)-2-hydroxy-3-oxobutyl phosphate + 5-amino-6-(D-ribitylamino)uracil = 6,7-dimethyl-8-(1-D-ribityl)lumazine + phosphate + 2 H2O + H(+)</text>
        <dbReference type="Rhea" id="RHEA:26152"/>
        <dbReference type="ChEBI" id="CHEBI:15377"/>
        <dbReference type="ChEBI" id="CHEBI:15378"/>
        <dbReference type="ChEBI" id="CHEBI:15934"/>
        <dbReference type="ChEBI" id="CHEBI:43474"/>
        <dbReference type="ChEBI" id="CHEBI:58201"/>
        <dbReference type="ChEBI" id="CHEBI:58830"/>
        <dbReference type="EC" id="2.5.1.78"/>
    </reaction>
</comment>
<dbReference type="Proteomes" id="UP000631114">
    <property type="component" value="Unassembled WGS sequence"/>
</dbReference>
<evidence type="ECO:0000256" key="2">
    <source>
        <dbReference type="ARBA" id="ARBA00007424"/>
    </source>
</evidence>
<evidence type="ECO:0000313" key="9">
    <source>
        <dbReference type="Proteomes" id="UP000631114"/>
    </source>
</evidence>
<evidence type="ECO:0000256" key="1">
    <source>
        <dbReference type="ARBA" id="ARBA00004917"/>
    </source>
</evidence>
<sequence length="154" mass="16860">MFSNHGLINYADPLSKIPVELKPILRFQLGGRTFVDIQTYLLMFFLTYGWTSRFNEVVTKLLLEGVVDTFKRYSVTEGDIDVVWVPGSFEIPVVAQRLGKLGTYQAILCIGALVRGDTSHYDAVANSTASGVISAGLSSGVPCIFGILTCEDMD</sequence>
<dbReference type="InterPro" id="IPR002180">
    <property type="entry name" value="LS/RS"/>
</dbReference>
<dbReference type="PANTHER" id="PTHR21058:SF0">
    <property type="entry name" value="6,7-DIMETHYL-8-RIBITYLLUMAZINE SYNTHASE"/>
    <property type="match status" value="1"/>
</dbReference>
<dbReference type="AlphaFoldDB" id="A0A835LMC2"/>
<gene>
    <name evidence="8" type="ORF">IFM89_015769</name>
</gene>
<dbReference type="PANTHER" id="PTHR21058">
    <property type="entry name" value="6,7-DIMETHYL-8-RIBITYLLUMAZINE SYNTHASE DMRL SYNTHASE LUMAZINE SYNTHASE"/>
    <property type="match status" value="1"/>
</dbReference>
<dbReference type="EC" id="2.5.1.78" evidence="3 7"/>
<dbReference type="GO" id="GO:0009349">
    <property type="term" value="C:riboflavin synthase complex"/>
    <property type="evidence" value="ECO:0007669"/>
    <property type="project" value="UniProtKB-UniRule"/>
</dbReference>
<comment type="similarity">
    <text evidence="2 7">Belongs to the DMRL synthase family.</text>
</comment>
<keyword evidence="9" id="KW-1185">Reference proteome</keyword>
<evidence type="ECO:0000256" key="7">
    <source>
        <dbReference type="RuleBase" id="RU003795"/>
    </source>
</evidence>
<accession>A0A835LMC2</accession>
<dbReference type="OrthoDB" id="2965at2759"/>
<proteinExistence type="inferred from homology"/>
<dbReference type="Pfam" id="PF00885">
    <property type="entry name" value="DMRL_synthase"/>
    <property type="match status" value="1"/>
</dbReference>
<evidence type="ECO:0000313" key="8">
    <source>
        <dbReference type="EMBL" id="KAF9592556.1"/>
    </source>
</evidence>
<dbReference type="SUPFAM" id="SSF52121">
    <property type="entry name" value="Lumazine synthase"/>
    <property type="match status" value="1"/>
</dbReference>
<dbReference type="GO" id="GO:0000906">
    <property type="term" value="F:6,7-dimethyl-8-ribityllumazine synthase activity"/>
    <property type="evidence" value="ECO:0007669"/>
    <property type="project" value="UniProtKB-EC"/>
</dbReference>
<evidence type="ECO:0000256" key="5">
    <source>
        <dbReference type="ARBA" id="ARBA00022679"/>
    </source>
</evidence>
<organism evidence="8 9">
    <name type="scientific">Coptis chinensis</name>
    <dbReference type="NCBI Taxonomy" id="261450"/>
    <lineage>
        <taxon>Eukaryota</taxon>
        <taxon>Viridiplantae</taxon>
        <taxon>Streptophyta</taxon>
        <taxon>Embryophyta</taxon>
        <taxon>Tracheophyta</taxon>
        <taxon>Spermatophyta</taxon>
        <taxon>Magnoliopsida</taxon>
        <taxon>Ranunculales</taxon>
        <taxon>Ranunculaceae</taxon>
        <taxon>Coptidoideae</taxon>
        <taxon>Coptis</taxon>
    </lineage>
</organism>
<evidence type="ECO:0000256" key="3">
    <source>
        <dbReference type="ARBA" id="ARBA00012664"/>
    </source>
</evidence>
<keyword evidence="5 7" id="KW-0808">Transferase</keyword>
<comment type="pathway">
    <text evidence="1 7">Cofactor biosynthesis; riboflavin biosynthesis; riboflavin from 2-hydroxy-3-oxobutyl phosphate and 5-amino-6-(D-ribitylamino)uracil: step 1/2.</text>
</comment>
<name>A0A835LMC2_9MAGN</name>
<dbReference type="UniPathway" id="UPA00275">
    <property type="reaction ID" value="UER00404"/>
</dbReference>
<reference evidence="8 9" key="1">
    <citation type="submission" date="2020-10" db="EMBL/GenBank/DDBJ databases">
        <title>The Coptis chinensis genome and diversification of protoberbering-type alkaloids.</title>
        <authorList>
            <person name="Wang B."/>
            <person name="Shu S."/>
            <person name="Song C."/>
            <person name="Liu Y."/>
        </authorList>
    </citation>
    <scope>NUCLEOTIDE SEQUENCE [LARGE SCALE GENOMIC DNA]</scope>
    <source>
        <strain evidence="8">HL-2020</strain>
        <tissue evidence="8">Leaf</tissue>
    </source>
</reference>
<dbReference type="EMBL" id="JADFTS010000008">
    <property type="protein sequence ID" value="KAF9592556.1"/>
    <property type="molecule type" value="Genomic_DNA"/>
</dbReference>
<dbReference type="Gene3D" id="3.40.50.960">
    <property type="entry name" value="Lumazine/riboflavin synthase"/>
    <property type="match status" value="1"/>
</dbReference>
<comment type="caution">
    <text evidence="8">The sequence shown here is derived from an EMBL/GenBank/DDBJ whole genome shotgun (WGS) entry which is preliminary data.</text>
</comment>
<protein>
    <recommendedName>
        <fullName evidence="3 7">6,7-dimethyl-8-ribityllumazine synthase</fullName>
        <shortName evidence="7">DMRL synthase</shortName>
        <ecNumber evidence="3 7">2.5.1.78</ecNumber>
    </recommendedName>
</protein>